<dbReference type="Proteomes" id="UP000481030">
    <property type="component" value="Unassembled WGS sequence"/>
</dbReference>
<organism evidence="3 4">
    <name type="scientific">Cytobacillus depressus</name>
    <dbReference type="NCBI Taxonomy" id="1602942"/>
    <lineage>
        <taxon>Bacteria</taxon>
        <taxon>Bacillati</taxon>
        <taxon>Bacillota</taxon>
        <taxon>Bacilli</taxon>
        <taxon>Bacillales</taxon>
        <taxon>Bacillaceae</taxon>
        <taxon>Cytobacillus</taxon>
    </lineage>
</organism>
<feature type="coiled-coil region" evidence="1">
    <location>
        <begin position="6"/>
        <end position="33"/>
    </location>
</feature>
<name>A0A6L3V743_9BACI</name>
<feature type="coiled-coil region" evidence="1">
    <location>
        <begin position="123"/>
        <end position="178"/>
    </location>
</feature>
<sequence>MPIKGLFNQNQNNENLNKKIAELENRYLKLNALEVRVNRLAKLEEKIYPLLKWKEEMSKDKKTNGFSRQKNSDFSKELQSVEASLLRKIDPYFEKVDYLSTYIYELEKKILTDSDAKESEAYIADEEEKIAALLAYIHDLEGKISLQNDREMAMLERLDALEEKLAEIQDNKKKDEQAVVIKEIRIDKFYLDKYEQNNNFAQLGIKDLSGALNIGATYGREVMPKEVSDQLKEDLKDLTKIKEDKESQKSEQAVGESSEEAESSSDEPISFTEIPIEEESEED</sequence>
<evidence type="ECO:0000256" key="2">
    <source>
        <dbReference type="SAM" id="MobiDB-lite"/>
    </source>
</evidence>
<dbReference type="EMBL" id="WBOS01000011">
    <property type="protein sequence ID" value="KAB2331504.1"/>
    <property type="molecule type" value="Genomic_DNA"/>
</dbReference>
<keyword evidence="1" id="KW-0175">Coiled coil</keyword>
<comment type="caution">
    <text evidence="3">The sequence shown here is derived from an EMBL/GenBank/DDBJ whole genome shotgun (WGS) entry which is preliminary data.</text>
</comment>
<reference evidence="3 4" key="1">
    <citation type="journal article" date="2016" name="Antonie Van Leeuwenhoek">
        <title>Bacillus depressus sp. nov., isolated from soil of a sunflower field.</title>
        <authorList>
            <person name="Wei X."/>
            <person name="Xin D."/>
            <person name="Xin Y."/>
            <person name="Zhang H."/>
            <person name="Wang T."/>
            <person name="Zhang J."/>
        </authorList>
    </citation>
    <scope>NUCLEOTIDE SEQUENCE [LARGE SCALE GENOMIC DNA]</scope>
    <source>
        <strain evidence="3 4">BZ1</strain>
    </source>
</reference>
<evidence type="ECO:0000313" key="3">
    <source>
        <dbReference type="EMBL" id="KAB2331504.1"/>
    </source>
</evidence>
<proteinExistence type="predicted"/>
<evidence type="ECO:0000256" key="1">
    <source>
        <dbReference type="SAM" id="Coils"/>
    </source>
</evidence>
<keyword evidence="4" id="KW-1185">Reference proteome</keyword>
<dbReference type="OrthoDB" id="2871491at2"/>
<dbReference type="AlphaFoldDB" id="A0A6L3V743"/>
<protein>
    <submittedName>
        <fullName evidence="3">Uncharacterized protein</fullName>
    </submittedName>
</protein>
<feature type="compositionally biased region" description="Basic and acidic residues" evidence="2">
    <location>
        <begin position="238"/>
        <end position="249"/>
    </location>
</feature>
<gene>
    <name evidence="3" type="ORF">F7731_18090</name>
</gene>
<dbReference type="RefSeq" id="WP_151536203.1">
    <property type="nucleotide sequence ID" value="NZ_WBOS01000011.1"/>
</dbReference>
<feature type="region of interest" description="Disordered" evidence="2">
    <location>
        <begin position="238"/>
        <end position="283"/>
    </location>
</feature>
<evidence type="ECO:0000313" key="4">
    <source>
        <dbReference type="Proteomes" id="UP000481030"/>
    </source>
</evidence>
<accession>A0A6L3V743</accession>